<evidence type="ECO:0000256" key="1">
    <source>
        <dbReference type="SAM" id="MobiDB-lite"/>
    </source>
</evidence>
<feature type="region of interest" description="Disordered" evidence="1">
    <location>
        <begin position="112"/>
        <end position="136"/>
    </location>
</feature>
<evidence type="ECO:0000313" key="3">
    <source>
        <dbReference type="Proteomes" id="UP000184471"/>
    </source>
</evidence>
<dbReference type="Pfam" id="PF17249">
    <property type="entry name" value="DUF5318"/>
    <property type="match status" value="1"/>
</dbReference>
<dbReference type="Proteomes" id="UP000184471">
    <property type="component" value="Unassembled WGS sequence"/>
</dbReference>
<accession>A0A1M5PXP3</accession>
<sequence>MDYSLHRRAVLADVQAGSTGLFEVCDASPYLTRAARYHGQPTDETCPVCRRERLTMVNYVYGEALGHVAGQAKTDAELARMDAMQEEFSVYAVEVCRGCGWNHLDCSYVLGTEPAPGSSPQRGRQRARGRTATEQR</sequence>
<evidence type="ECO:0000313" key="2">
    <source>
        <dbReference type="EMBL" id="SHH06574.1"/>
    </source>
</evidence>
<reference evidence="2 3" key="1">
    <citation type="submission" date="2016-11" db="EMBL/GenBank/DDBJ databases">
        <authorList>
            <person name="Jaros S."/>
            <person name="Januszkiewicz K."/>
            <person name="Wedrychowicz H."/>
        </authorList>
    </citation>
    <scope>NUCLEOTIDE SEQUENCE [LARGE SCALE GENOMIC DNA]</scope>
    <source>
        <strain evidence="2 3">DSM 45408</strain>
    </source>
</reference>
<evidence type="ECO:0008006" key="4">
    <source>
        <dbReference type="Google" id="ProtNLM"/>
    </source>
</evidence>
<protein>
    <recommendedName>
        <fullName evidence="4">DUF5318 domain-containing protein</fullName>
    </recommendedName>
</protein>
<gene>
    <name evidence="2" type="ORF">SAMN05444351_3906</name>
</gene>
<dbReference type="AlphaFoldDB" id="A0A1M5PXP3"/>
<organism evidence="2 3">
    <name type="scientific">Geodermatophilus nigrescens</name>
    <dbReference type="NCBI Taxonomy" id="1070870"/>
    <lineage>
        <taxon>Bacteria</taxon>
        <taxon>Bacillati</taxon>
        <taxon>Actinomycetota</taxon>
        <taxon>Actinomycetes</taxon>
        <taxon>Geodermatophilales</taxon>
        <taxon>Geodermatophilaceae</taxon>
        <taxon>Geodermatophilus</taxon>
    </lineage>
</organism>
<name>A0A1M5PXP3_9ACTN</name>
<dbReference type="STRING" id="1070870.SAMN05444351_3906"/>
<proteinExistence type="predicted"/>
<dbReference type="EMBL" id="FQVX01000004">
    <property type="protein sequence ID" value="SHH06574.1"/>
    <property type="molecule type" value="Genomic_DNA"/>
</dbReference>
<keyword evidence="3" id="KW-1185">Reference proteome</keyword>
<dbReference type="InterPro" id="IPR035169">
    <property type="entry name" value="DUF5318"/>
</dbReference>